<proteinExistence type="inferred from homology"/>
<dbReference type="AlphaFoldDB" id="A0A1Q9E748"/>
<dbReference type="InterPro" id="IPR001461">
    <property type="entry name" value="Aspartic_peptidase_A1"/>
</dbReference>
<accession>A0A1Q9E748</accession>
<dbReference type="PROSITE" id="PS51767">
    <property type="entry name" value="PEPTIDASE_A1"/>
    <property type="match status" value="1"/>
</dbReference>
<keyword evidence="5" id="KW-0732">Signal</keyword>
<dbReference type="GO" id="GO:0004190">
    <property type="term" value="F:aspartic-type endopeptidase activity"/>
    <property type="evidence" value="ECO:0007669"/>
    <property type="project" value="UniProtKB-KW"/>
</dbReference>
<dbReference type="PANTHER" id="PTHR47966:SF51">
    <property type="entry name" value="BETA-SITE APP-CLEAVING ENZYME, ISOFORM A-RELATED"/>
    <property type="match status" value="1"/>
</dbReference>
<dbReference type="PANTHER" id="PTHR47966">
    <property type="entry name" value="BETA-SITE APP-CLEAVING ENZYME, ISOFORM A-RELATED"/>
    <property type="match status" value="1"/>
</dbReference>
<evidence type="ECO:0000256" key="1">
    <source>
        <dbReference type="ARBA" id="ARBA00007447"/>
    </source>
</evidence>
<evidence type="ECO:0000256" key="3">
    <source>
        <dbReference type="ARBA" id="ARBA00022750"/>
    </source>
</evidence>
<evidence type="ECO:0000256" key="5">
    <source>
        <dbReference type="SAM" id="SignalP"/>
    </source>
</evidence>
<keyword evidence="8" id="KW-1185">Reference proteome</keyword>
<dbReference type="CDD" id="cd05471">
    <property type="entry name" value="pepsin_like"/>
    <property type="match status" value="1"/>
</dbReference>
<protein>
    <submittedName>
        <fullName evidence="7">Pregnancy-associated glycoprotein 2</fullName>
    </submittedName>
</protein>
<name>A0A1Q9E748_SYMMI</name>
<dbReference type="SUPFAM" id="SSF50630">
    <property type="entry name" value="Acid proteases"/>
    <property type="match status" value="1"/>
</dbReference>
<evidence type="ECO:0000256" key="2">
    <source>
        <dbReference type="ARBA" id="ARBA00022670"/>
    </source>
</evidence>
<dbReference type="InterPro" id="IPR033121">
    <property type="entry name" value="PEPTIDASE_A1"/>
</dbReference>
<dbReference type="Pfam" id="PF00026">
    <property type="entry name" value="Asp"/>
    <property type="match status" value="1"/>
</dbReference>
<comment type="similarity">
    <text evidence="1">Belongs to the peptidase A1 family.</text>
</comment>
<dbReference type="GO" id="GO:0006508">
    <property type="term" value="P:proteolysis"/>
    <property type="evidence" value="ECO:0007669"/>
    <property type="project" value="UniProtKB-KW"/>
</dbReference>
<gene>
    <name evidence="7" type="primary">PAG2</name>
    <name evidence="7" type="ORF">AK812_SmicGene13806</name>
</gene>
<reference evidence="7 8" key="1">
    <citation type="submission" date="2016-02" db="EMBL/GenBank/DDBJ databases">
        <title>Genome analysis of coral dinoflagellate symbionts highlights evolutionary adaptations to a symbiotic lifestyle.</title>
        <authorList>
            <person name="Aranda M."/>
            <person name="Li Y."/>
            <person name="Liew Y.J."/>
            <person name="Baumgarten S."/>
            <person name="Simakov O."/>
            <person name="Wilson M."/>
            <person name="Piel J."/>
            <person name="Ashoor H."/>
            <person name="Bougouffa S."/>
            <person name="Bajic V.B."/>
            <person name="Ryu T."/>
            <person name="Ravasi T."/>
            <person name="Bayer T."/>
            <person name="Micklem G."/>
            <person name="Kim H."/>
            <person name="Bhak J."/>
            <person name="Lajeunesse T.C."/>
            <person name="Voolstra C.R."/>
        </authorList>
    </citation>
    <scope>NUCLEOTIDE SEQUENCE [LARGE SCALE GENOMIC DNA]</scope>
    <source>
        <strain evidence="7 8">CCMP2467</strain>
    </source>
</reference>
<dbReference type="Gene3D" id="2.40.70.10">
    <property type="entry name" value="Acid Proteases"/>
    <property type="match status" value="1"/>
</dbReference>
<dbReference type="OrthoDB" id="771136at2759"/>
<dbReference type="InterPro" id="IPR021109">
    <property type="entry name" value="Peptidase_aspartic_dom_sf"/>
</dbReference>
<comment type="caution">
    <text evidence="7">The sequence shown here is derived from an EMBL/GenBank/DDBJ whole genome shotgun (WGS) entry which is preliminary data.</text>
</comment>
<dbReference type="InterPro" id="IPR034164">
    <property type="entry name" value="Pepsin-like_dom"/>
</dbReference>
<keyword evidence="4" id="KW-0378">Hydrolase</keyword>
<keyword evidence="3" id="KW-0064">Aspartyl protease</keyword>
<feature type="domain" description="Peptidase A1" evidence="6">
    <location>
        <begin position="116"/>
        <end position="207"/>
    </location>
</feature>
<evidence type="ECO:0000313" key="7">
    <source>
        <dbReference type="EMBL" id="OLQ03236.1"/>
    </source>
</evidence>
<feature type="signal peptide" evidence="5">
    <location>
        <begin position="1"/>
        <end position="18"/>
    </location>
</feature>
<evidence type="ECO:0000313" key="8">
    <source>
        <dbReference type="Proteomes" id="UP000186817"/>
    </source>
</evidence>
<feature type="chain" id="PRO_5012954807" evidence="5">
    <location>
        <begin position="19"/>
        <end position="207"/>
    </location>
</feature>
<dbReference type="Proteomes" id="UP000186817">
    <property type="component" value="Unassembled WGS sequence"/>
</dbReference>
<dbReference type="EMBL" id="LSRX01000241">
    <property type="protein sequence ID" value="OLQ03236.1"/>
    <property type="molecule type" value="Genomic_DNA"/>
</dbReference>
<evidence type="ECO:0000256" key="4">
    <source>
        <dbReference type="ARBA" id="ARBA00022801"/>
    </source>
</evidence>
<sequence>MNGCFAAFLILFSQDAWAALLRRETKPVPVVTPLLPRGSRYQQLLQPSAAPGMQVSSRQFEDLMRHTSAGRIWVLNLRSDVGEVHGILRLEDLSSAEYVGVLGVGNARNCTNNASFTGEVCTSPAAELRVVFDTGSADLWVASDLCTLGPCAFPKRHRFNRSHSRTFHQAARPERFETEYGSGRLSGVLGFDDIFVGPFRVKSQNPK</sequence>
<evidence type="ECO:0000259" key="6">
    <source>
        <dbReference type="PROSITE" id="PS51767"/>
    </source>
</evidence>
<organism evidence="7 8">
    <name type="scientific">Symbiodinium microadriaticum</name>
    <name type="common">Dinoflagellate</name>
    <name type="synonym">Zooxanthella microadriatica</name>
    <dbReference type="NCBI Taxonomy" id="2951"/>
    <lineage>
        <taxon>Eukaryota</taxon>
        <taxon>Sar</taxon>
        <taxon>Alveolata</taxon>
        <taxon>Dinophyceae</taxon>
        <taxon>Suessiales</taxon>
        <taxon>Symbiodiniaceae</taxon>
        <taxon>Symbiodinium</taxon>
    </lineage>
</organism>
<keyword evidence="2" id="KW-0645">Protease</keyword>